<sequence length="565" mass="62841">MKNALKNIKILLVLLVLAGTVYISGIPQNLISKAAENISSSQKDFSTIVPVDTGKPVYSFSVSGSAYFAGDKSLIRLILVDTQGNEYLIYETYSLLTDRYSFALSNSCEETCVLDAVIPQHVRIEGYDASFDIKKFSYATSVQEIRSRIGALSISDRSLAIKREKDAGKIQKLNENIKKAGLKWTAGETSVSTMTYAQKKKLFSNPDGKPLERLPNLQGFEFYTGGVFEIGRPPSSPTPTITPTPINTAFPLSWDWRNRHGQNWMTPVKDQETYPTCWAFGTIGAFEAFINLWYNQHLDVDLSEQSLINCQNDPRSYDNQCIEGDVCILQNIGAVDETCVPYVGDQGVCESGCANYQDKVWKNYDHRTYITESWAQYSQRRIPINKSTGDEKIKEGLIQHGPMKIDGVISAHSMVLAGYKTDTVDQRPIFMVKNSWGGNWGQAGYANIKVDPALYDIVTGITATYYVPPVINQTNIIATQCVDNDNDGYCNWGISEIKPNTCPSKCKPVKDCNDSDPSLGEFNIYYECMPIANSHMVCNKGQCVKIKGQGYNECRNSGDCGRIAP</sequence>
<accession>A0A0G1HG36</accession>
<dbReference type="Gene3D" id="3.90.70.10">
    <property type="entry name" value="Cysteine proteinases"/>
    <property type="match status" value="1"/>
</dbReference>
<dbReference type="AlphaFoldDB" id="A0A0G1HG36"/>
<evidence type="ECO:0000259" key="2">
    <source>
        <dbReference type="SMART" id="SM00645"/>
    </source>
</evidence>
<dbReference type="SMART" id="SM00645">
    <property type="entry name" value="Pept_C1"/>
    <property type="match status" value="1"/>
</dbReference>
<dbReference type="GO" id="GO:0008234">
    <property type="term" value="F:cysteine-type peptidase activity"/>
    <property type="evidence" value="ECO:0007669"/>
    <property type="project" value="InterPro"/>
</dbReference>
<dbReference type="InterPro" id="IPR000668">
    <property type="entry name" value="Peptidase_C1A_C"/>
</dbReference>
<dbReference type="EMBL" id="LCIB01000027">
    <property type="protein sequence ID" value="KKT46266.1"/>
    <property type="molecule type" value="Genomic_DNA"/>
</dbReference>
<dbReference type="GO" id="GO:0006508">
    <property type="term" value="P:proteolysis"/>
    <property type="evidence" value="ECO:0007669"/>
    <property type="project" value="UniProtKB-KW"/>
</dbReference>
<evidence type="ECO:0000256" key="1">
    <source>
        <dbReference type="ARBA" id="ARBA00008455"/>
    </source>
</evidence>
<comment type="caution">
    <text evidence="3">The sequence shown here is derived from an EMBL/GenBank/DDBJ whole genome shotgun (WGS) entry which is preliminary data.</text>
</comment>
<evidence type="ECO:0000313" key="3">
    <source>
        <dbReference type="EMBL" id="KKT46266.1"/>
    </source>
</evidence>
<reference evidence="3 4" key="1">
    <citation type="journal article" date="2015" name="Nature">
        <title>rRNA introns, odd ribosomes, and small enigmatic genomes across a large radiation of phyla.</title>
        <authorList>
            <person name="Brown C.T."/>
            <person name="Hug L.A."/>
            <person name="Thomas B.C."/>
            <person name="Sharon I."/>
            <person name="Castelle C.J."/>
            <person name="Singh A."/>
            <person name="Wilkins M.J."/>
            <person name="Williams K.H."/>
            <person name="Banfield J.F."/>
        </authorList>
    </citation>
    <scope>NUCLEOTIDE SEQUENCE [LARGE SCALE GENOMIC DNA]</scope>
</reference>
<dbReference type="InterPro" id="IPR038765">
    <property type="entry name" value="Papain-like_cys_pep_sf"/>
</dbReference>
<dbReference type="InterPro" id="IPR013128">
    <property type="entry name" value="Peptidase_C1A"/>
</dbReference>
<evidence type="ECO:0000313" key="4">
    <source>
        <dbReference type="Proteomes" id="UP000034063"/>
    </source>
</evidence>
<keyword evidence="3" id="KW-0645">Protease</keyword>
<dbReference type="PANTHER" id="PTHR12411">
    <property type="entry name" value="CYSTEINE PROTEASE FAMILY C1-RELATED"/>
    <property type="match status" value="1"/>
</dbReference>
<dbReference type="Proteomes" id="UP000034063">
    <property type="component" value="Unassembled WGS sequence"/>
</dbReference>
<name>A0A0G1HG36_9BACT</name>
<keyword evidence="3" id="KW-0378">Hydrolase</keyword>
<dbReference type="Pfam" id="PF00112">
    <property type="entry name" value="Peptidase_C1"/>
    <property type="match status" value="1"/>
</dbReference>
<feature type="domain" description="Peptidase C1A papain C-terminal" evidence="2">
    <location>
        <begin position="250"/>
        <end position="465"/>
    </location>
</feature>
<comment type="similarity">
    <text evidence="1">Belongs to the peptidase C1 family.</text>
</comment>
<dbReference type="SUPFAM" id="SSF54001">
    <property type="entry name" value="Cysteine proteinases"/>
    <property type="match status" value="1"/>
</dbReference>
<proteinExistence type="inferred from homology"/>
<protein>
    <submittedName>
        <fullName evidence="3">Papain family cysteine protease</fullName>
    </submittedName>
</protein>
<organism evidence="3 4">
    <name type="scientific">Candidatus Gottesmanbacteria bacterium GW2011_GWA2_44_17</name>
    <dbReference type="NCBI Taxonomy" id="1618444"/>
    <lineage>
        <taxon>Bacteria</taxon>
        <taxon>Candidatus Gottesmaniibacteriota</taxon>
    </lineage>
</organism>
<gene>
    <name evidence="3" type="ORF">UW37_C0027G0004</name>
</gene>